<evidence type="ECO:0000256" key="2">
    <source>
        <dbReference type="ARBA" id="ARBA00004496"/>
    </source>
</evidence>
<keyword evidence="6" id="KW-0963">Cytoplasm</keyword>
<dbReference type="Proteomes" id="UP000247409">
    <property type="component" value="Unassembled WGS sequence"/>
</dbReference>
<dbReference type="PANTHER" id="PTHR44111:SF1">
    <property type="entry name" value="ELONGATOR COMPLEX PROTEIN 2"/>
    <property type="match status" value="1"/>
</dbReference>
<comment type="caution">
    <text evidence="12">The sequence shown here is derived from an EMBL/GenBank/DDBJ whole genome shotgun (WGS) entry which is preliminary data.</text>
</comment>
<evidence type="ECO:0000256" key="3">
    <source>
        <dbReference type="ARBA" id="ARBA00005043"/>
    </source>
</evidence>
<reference evidence="12 13" key="1">
    <citation type="journal article" date="2018" name="Mol. Biol. Evol.">
        <title>Analysis of the draft genome of the red seaweed Gracilariopsis chorda provides insights into genome size evolution in Rhodophyta.</title>
        <authorList>
            <person name="Lee J."/>
            <person name="Yang E.C."/>
            <person name="Graf L."/>
            <person name="Yang J.H."/>
            <person name="Qiu H."/>
            <person name="Zel Zion U."/>
            <person name="Chan C.X."/>
            <person name="Stephens T.G."/>
            <person name="Weber A.P.M."/>
            <person name="Boo G.H."/>
            <person name="Boo S.M."/>
            <person name="Kim K.M."/>
            <person name="Shin Y."/>
            <person name="Jung M."/>
            <person name="Lee S.J."/>
            <person name="Yim H.S."/>
            <person name="Lee J.H."/>
            <person name="Bhattacharya D."/>
            <person name="Yoon H.S."/>
        </authorList>
    </citation>
    <scope>NUCLEOTIDE SEQUENCE [LARGE SCALE GENOMIC DNA]</scope>
    <source>
        <strain evidence="12 13">SKKU-2015</strain>
        <tissue evidence="12">Whole body</tissue>
    </source>
</reference>
<dbReference type="PROSITE" id="PS50294">
    <property type="entry name" value="WD_REPEATS_REGION"/>
    <property type="match status" value="2"/>
</dbReference>
<proteinExistence type="inferred from homology"/>
<evidence type="ECO:0000256" key="4">
    <source>
        <dbReference type="ARBA" id="ARBA00005881"/>
    </source>
</evidence>
<keyword evidence="9" id="KW-0677">Repeat</keyword>
<evidence type="ECO:0000256" key="9">
    <source>
        <dbReference type="ARBA" id="ARBA00022737"/>
    </source>
</evidence>
<evidence type="ECO:0000313" key="13">
    <source>
        <dbReference type="Proteomes" id="UP000247409"/>
    </source>
</evidence>
<name>A0A2V3J1E4_9FLOR</name>
<evidence type="ECO:0000256" key="8">
    <source>
        <dbReference type="ARBA" id="ARBA00022694"/>
    </source>
</evidence>
<organism evidence="12 13">
    <name type="scientific">Gracilariopsis chorda</name>
    <dbReference type="NCBI Taxonomy" id="448386"/>
    <lineage>
        <taxon>Eukaryota</taxon>
        <taxon>Rhodophyta</taxon>
        <taxon>Florideophyceae</taxon>
        <taxon>Rhodymeniophycidae</taxon>
        <taxon>Gracilariales</taxon>
        <taxon>Gracilariaceae</taxon>
        <taxon>Gracilariopsis</taxon>
    </lineage>
</organism>
<dbReference type="GO" id="GO:0005634">
    <property type="term" value="C:nucleus"/>
    <property type="evidence" value="ECO:0007669"/>
    <property type="project" value="UniProtKB-SubCell"/>
</dbReference>
<dbReference type="PROSITE" id="PS50082">
    <property type="entry name" value="WD_REPEATS_2"/>
    <property type="match status" value="4"/>
</dbReference>
<dbReference type="PANTHER" id="PTHR44111">
    <property type="entry name" value="ELONGATOR COMPLEX PROTEIN 2"/>
    <property type="match status" value="1"/>
</dbReference>
<evidence type="ECO:0000256" key="1">
    <source>
        <dbReference type="ARBA" id="ARBA00004123"/>
    </source>
</evidence>
<keyword evidence="8" id="KW-0819">tRNA processing</keyword>
<feature type="repeat" description="WD" evidence="11">
    <location>
        <begin position="202"/>
        <end position="245"/>
    </location>
</feature>
<keyword evidence="13" id="KW-1185">Reference proteome</keyword>
<evidence type="ECO:0000256" key="7">
    <source>
        <dbReference type="ARBA" id="ARBA00022574"/>
    </source>
</evidence>
<comment type="pathway">
    <text evidence="3">tRNA modification; 5-methoxycarbonylmethyl-2-thiouridine-tRNA biosynthesis.</text>
</comment>
<comment type="similarity">
    <text evidence="4">Belongs to the WD repeat ELP2 family.</text>
</comment>
<evidence type="ECO:0000256" key="11">
    <source>
        <dbReference type="PROSITE-ProRule" id="PRU00221"/>
    </source>
</evidence>
<feature type="repeat" description="WD" evidence="11">
    <location>
        <begin position="374"/>
        <end position="405"/>
    </location>
</feature>
<gene>
    <name evidence="12" type="ORF">BWQ96_02146</name>
</gene>
<feature type="repeat" description="WD" evidence="11">
    <location>
        <begin position="271"/>
        <end position="304"/>
    </location>
</feature>
<evidence type="ECO:0000256" key="6">
    <source>
        <dbReference type="ARBA" id="ARBA00022490"/>
    </source>
</evidence>
<dbReference type="AlphaFoldDB" id="A0A2V3J1E4"/>
<dbReference type="EMBL" id="NBIV01000016">
    <property type="protein sequence ID" value="PXF48194.1"/>
    <property type="molecule type" value="Genomic_DNA"/>
</dbReference>
<dbReference type="GO" id="GO:0033588">
    <property type="term" value="C:elongator holoenzyme complex"/>
    <property type="evidence" value="ECO:0007669"/>
    <property type="project" value="InterPro"/>
</dbReference>
<dbReference type="GO" id="GO:0002098">
    <property type="term" value="P:tRNA wobble uridine modification"/>
    <property type="evidence" value="ECO:0007669"/>
    <property type="project" value="InterPro"/>
</dbReference>
<dbReference type="SMART" id="SM00320">
    <property type="entry name" value="WD40"/>
    <property type="match status" value="9"/>
</dbReference>
<dbReference type="InterPro" id="IPR036322">
    <property type="entry name" value="WD40_repeat_dom_sf"/>
</dbReference>
<evidence type="ECO:0000313" key="12">
    <source>
        <dbReference type="EMBL" id="PXF48194.1"/>
    </source>
</evidence>
<dbReference type="OrthoDB" id="27911at2759"/>
<evidence type="ECO:0000256" key="10">
    <source>
        <dbReference type="ARBA" id="ARBA00023242"/>
    </source>
</evidence>
<keyword evidence="7 11" id="KW-0853">WD repeat</keyword>
<dbReference type="Gene3D" id="2.130.10.10">
    <property type="entry name" value="YVTN repeat-like/Quinoprotein amine dehydrogenase"/>
    <property type="match status" value="3"/>
</dbReference>
<dbReference type="InterPro" id="IPR001680">
    <property type="entry name" value="WD40_rpt"/>
</dbReference>
<dbReference type="Pfam" id="PF00400">
    <property type="entry name" value="WD40"/>
    <property type="match status" value="5"/>
</dbReference>
<accession>A0A2V3J1E4</accession>
<dbReference type="InterPro" id="IPR037289">
    <property type="entry name" value="Elp2"/>
</dbReference>
<protein>
    <recommendedName>
        <fullName evidence="5">Elongator complex protein 2</fullName>
    </recommendedName>
</protein>
<sequence length="779" mass="84773">MPKLFEARLSFAAAACNRKPGVLTSLVTHHITAYASSNNAIVLSTPSFSVSAILRIQTSTVTSLKLISVDRVVLLFAGASDGSVSVGVKENDEWKVKSTPLKHSASCIAVDAVLIGDIVFVTSVGADGRLQAAEFSRNEFSTVSSISLVPSPSGRETLPECVAVHSIASSNTLIAVGGTDPRIQLYNANKGDAITLSFLMYLDGHRDWIRGLAFSNDTSELYLASASKDSTARVWRVEVNAQSLSESFLPSPARRVSLGEADLSVTAVALLDEHTSAVHSVAFATSVSEPHILTSSMDCTVAVWRFAEASSECVARFGLMGGQSAHALGFFGAEFPEQGVGHVLAHNFSGALHRWAIEKYSSSSPYEYFAHPAPTGHFDRVTDIAWAPNGSFLLSCSADKTARVFAEHEGTYVEWARPQVHGHSIFTASFCNTMGMRYVSGAEERMLRIFDGPSSFRLPGVRNIEEERKPKAATLPQLGLSNKPVFAQEETEDSNAASDMVVSTYGAPKAGTQAPLEEDLKQSRLWPETVKLYGHGNEISAVATHIETGVIASTCRAQATKDAFIILWDMNSGAECARLAAHDLTINQMRFTADGNHLLSVSRDRSISVFERINATERFDYRTKWHKKGAHTRQLYCCTWISDNEIVATGGRDKNLRLFCSTNISGKTMGDEIMKHKFESAVTTLDSLRLDKKNRTCFLAVGLDNGYVRLACVGWNTDMGVKLTNLKSFADDMRCGGRITGIRWRPLQDASHVRGCREIALASEDHSVRVYSISLNDDG</sequence>
<evidence type="ECO:0000256" key="5">
    <source>
        <dbReference type="ARBA" id="ARBA00020267"/>
    </source>
</evidence>
<keyword evidence="10" id="KW-0539">Nucleus</keyword>
<dbReference type="STRING" id="448386.A0A2V3J1E4"/>
<dbReference type="InterPro" id="IPR015943">
    <property type="entry name" value="WD40/YVTN_repeat-like_dom_sf"/>
</dbReference>
<feature type="repeat" description="WD" evidence="11">
    <location>
        <begin position="579"/>
        <end position="611"/>
    </location>
</feature>
<comment type="subcellular location">
    <subcellularLocation>
        <location evidence="2">Cytoplasm</location>
    </subcellularLocation>
    <subcellularLocation>
        <location evidence="1">Nucleus</location>
    </subcellularLocation>
</comment>
<dbReference type="GO" id="GO:0005737">
    <property type="term" value="C:cytoplasm"/>
    <property type="evidence" value="ECO:0007669"/>
    <property type="project" value="UniProtKB-SubCell"/>
</dbReference>
<dbReference type="UniPathway" id="UPA00988"/>
<dbReference type="SUPFAM" id="SSF50978">
    <property type="entry name" value="WD40 repeat-like"/>
    <property type="match status" value="2"/>
</dbReference>